<gene>
    <name evidence="2" type="ORF">H2200_006579</name>
</gene>
<keyword evidence="3" id="KW-1185">Reference proteome</keyword>
<reference evidence="2" key="1">
    <citation type="submission" date="2022-10" db="EMBL/GenBank/DDBJ databases">
        <title>Culturing micro-colonial fungi from biological soil crusts in the Mojave desert and describing Neophaeococcomyces mojavensis, and introducing the new genera and species Taxawa tesnikishii.</title>
        <authorList>
            <person name="Kurbessoian T."/>
            <person name="Stajich J.E."/>
        </authorList>
    </citation>
    <scope>NUCLEOTIDE SEQUENCE</scope>
    <source>
        <strain evidence="2">TK_41</strain>
    </source>
</reference>
<evidence type="ECO:0000259" key="1">
    <source>
        <dbReference type="PROSITE" id="PS51340"/>
    </source>
</evidence>
<feature type="domain" description="MOSC" evidence="1">
    <location>
        <begin position="166"/>
        <end position="353"/>
    </location>
</feature>
<dbReference type="Pfam" id="PF03473">
    <property type="entry name" value="MOSC"/>
    <property type="match status" value="1"/>
</dbReference>
<dbReference type="Proteomes" id="UP001172673">
    <property type="component" value="Unassembled WGS sequence"/>
</dbReference>
<proteinExistence type="predicted"/>
<dbReference type="InterPro" id="IPR005302">
    <property type="entry name" value="MoCF_Sase_C"/>
</dbReference>
<dbReference type="GO" id="GO:0030151">
    <property type="term" value="F:molybdenum ion binding"/>
    <property type="evidence" value="ECO:0007669"/>
    <property type="project" value="InterPro"/>
</dbReference>
<protein>
    <recommendedName>
        <fullName evidence="1">MOSC domain-containing protein</fullName>
    </recommendedName>
</protein>
<dbReference type="SUPFAM" id="SSF141673">
    <property type="entry name" value="MOSC N-terminal domain-like"/>
    <property type="match status" value="1"/>
</dbReference>
<sequence>MHIQRLFIFPIKSLLPVEVEEAEVTHTGFKYDRSFILIDGAKANNQANQPSSLTRHLTIKTLSKLCLFQPSIDASSQSHSSPVLRVRHTLTNSEIAFPLAPVLETLQHATEFTIEIFGTRATGIDMGNEIAAWFSNHLERSARLLYIGNGGSGMRDIVAPALIPRKQQSRSMLLSSWLHGEEEELHEQKIQFADAAPLLITTVSSERDASSRVPRETVMDGDEDVIIRFRSNIHIDNTASEAEHAQVMETGEFSLFPPYAEEQWKTLEIFPTNTAESDAPLHLDLVFNTVRCQSLNVDFRTGGLVPPERQLYKLLAKDRHINPAFPYKPCFGRYAFAEPFGRKVRVGDVVVVKERVN</sequence>
<dbReference type="Pfam" id="PF03476">
    <property type="entry name" value="MOSC_N"/>
    <property type="match status" value="1"/>
</dbReference>
<name>A0AA38X8G8_9EURO</name>
<dbReference type="EMBL" id="JAPDRK010000009">
    <property type="protein sequence ID" value="KAJ9608808.1"/>
    <property type="molecule type" value="Genomic_DNA"/>
</dbReference>
<dbReference type="AlphaFoldDB" id="A0AA38X8G8"/>
<evidence type="ECO:0000313" key="3">
    <source>
        <dbReference type="Proteomes" id="UP001172673"/>
    </source>
</evidence>
<evidence type="ECO:0000313" key="2">
    <source>
        <dbReference type="EMBL" id="KAJ9608808.1"/>
    </source>
</evidence>
<accession>A0AA38X8G8</accession>
<dbReference type="GO" id="GO:0003824">
    <property type="term" value="F:catalytic activity"/>
    <property type="evidence" value="ECO:0007669"/>
    <property type="project" value="InterPro"/>
</dbReference>
<dbReference type="InterPro" id="IPR005303">
    <property type="entry name" value="MOCOS_middle"/>
</dbReference>
<dbReference type="GO" id="GO:0030170">
    <property type="term" value="F:pyridoxal phosphate binding"/>
    <property type="evidence" value="ECO:0007669"/>
    <property type="project" value="InterPro"/>
</dbReference>
<comment type="caution">
    <text evidence="2">The sequence shown here is derived from an EMBL/GenBank/DDBJ whole genome shotgun (WGS) entry which is preliminary data.</text>
</comment>
<organism evidence="2 3">
    <name type="scientific">Cladophialophora chaetospira</name>
    <dbReference type="NCBI Taxonomy" id="386627"/>
    <lineage>
        <taxon>Eukaryota</taxon>
        <taxon>Fungi</taxon>
        <taxon>Dikarya</taxon>
        <taxon>Ascomycota</taxon>
        <taxon>Pezizomycotina</taxon>
        <taxon>Eurotiomycetes</taxon>
        <taxon>Chaetothyriomycetidae</taxon>
        <taxon>Chaetothyriales</taxon>
        <taxon>Herpotrichiellaceae</taxon>
        <taxon>Cladophialophora</taxon>
    </lineage>
</organism>
<dbReference type="PROSITE" id="PS51340">
    <property type="entry name" value="MOSC"/>
    <property type="match status" value="1"/>
</dbReference>